<gene>
    <name evidence="2" type="ORF">CFP56_004045</name>
</gene>
<sequence>MLKRKPYYCFAPLWVRFSKRSNSKQTILILHNHSTTRKPNPHINISEKNVVESNYNEAYKQLDFVTAAKNKMLFTGPPTEKIFGLAQCTDVPRGGTVRKKKTLVFSSVFHKTTSCNKKIRTVYLVAQYARYDMGKMEAPLDSSTARYTLLSSFHFVKLYPRPYLSNLNEEEKEAGSDPELKEVKVRLDKLEEAVKEIVKQPASGSVKKQKDGSEKKDLAMTEPTDTNSRSEPSNIVAKDHLNTQESVEPRPGLGQESVSWAPVPEAFLQDRKGKMQNGVSSQDAKT</sequence>
<organism evidence="2 3">
    <name type="scientific">Quercus suber</name>
    <name type="common">Cork oak</name>
    <dbReference type="NCBI Taxonomy" id="58331"/>
    <lineage>
        <taxon>Eukaryota</taxon>
        <taxon>Viridiplantae</taxon>
        <taxon>Streptophyta</taxon>
        <taxon>Embryophyta</taxon>
        <taxon>Tracheophyta</taxon>
        <taxon>Spermatophyta</taxon>
        <taxon>Magnoliopsida</taxon>
        <taxon>eudicotyledons</taxon>
        <taxon>Gunneridae</taxon>
        <taxon>Pentapetalae</taxon>
        <taxon>rosids</taxon>
        <taxon>fabids</taxon>
        <taxon>Fagales</taxon>
        <taxon>Fagaceae</taxon>
        <taxon>Quercus</taxon>
    </lineage>
</organism>
<proteinExistence type="predicted"/>
<keyword evidence="3" id="KW-1185">Reference proteome</keyword>
<feature type="region of interest" description="Disordered" evidence="1">
    <location>
        <begin position="201"/>
        <end position="286"/>
    </location>
</feature>
<accession>A0AAW0I5V7</accession>
<comment type="caution">
    <text evidence="2">The sequence shown here is derived from an EMBL/GenBank/DDBJ whole genome shotgun (WGS) entry which is preliminary data.</text>
</comment>
<evidence type="ECO:0000256" key="1">
    <source>
        <dbReference type="SAM" id="MobiDB-lite"/>
    </source>
</evidence>
<feature type="compositionally biased region" description="Polar residues" evidence="1">
    <location>
        <begin position="223"/>
        <end position="233"/>
    </location>
</feature>
<name>A0AAW0I5V7_QUESU</name>
<feature type="compositionally biased region" description="Basic and acidic residues" evidence="1">
    <location>
        <begin position="208"/>
        <end position="219"/>
    </location>
</feature>
<dbReference type="AlphaFoldDB" id="A0AAW0I5V7"/>
<evidence type="ECO:0000313" key="3">
    <source>
        <dbReference type="Proteomes" id="UP000237347"/>
    </source>
</evidence>
<dbReference type="PANTHER" id="PTHR36339:SF2">
    <property type="entry name" value="F23A5.5"/>
    <property type="match status" value="1"/>
</dbReference>
<evidence type="ECO:0000313" key="2">
    <source>
        <dbReference type="EMBL" id="KAK7809488.1"/>
    </source>
</evidence>
<dbReference type="EMBL" id="PKMF04002339">
    <property type="protein sequence ID" value="KAK7809488.1"/>
    <property type="molecule type" value="Genomic_DNA"/>
</dbReference>
<feature type="compositionally biased region" description="Polar residues" evidence="1">
    <location>
        <begin position="277"/>
        <end position="286"/>
    </location>
</feature>
<reference evidence="2 3" key="1">
    <citation type="journal article" date="2018" name="Sci. Data">
        <title>The draft genome sequence of cork oak.</title>
        <authorList>
            <person name="Ramos A.M."/>
            <person name="Usie A."/>
            <person name="Barbosa P."/>
            <person name="Barros P.M."/>
            <person name="Capote T."/>
            <person name="Chaves I."/>
            <person name="Simoes F."/>
            <person name="Abreu I."/>
            <person name="Carrasquinho I."/>
            <person name="Faro C."/>
            <person name="Guimaraes J.B."/>
            <person name="Mendonca D."/>
            <person name="Nobrega F."/>
            <person name="Rodrigues L."/>
            <person name="Saibo N.J.M."/>
            <person name="Varela M.C."/>
            <person name="Egas C."/>
            <person name="Matos J."/>
            <person name="Miguel C.M."/>
            <person name="Oliveira M.M."/>
            <person name="Ricardo C.P."/>
            <person name="Goncalves S."/>
        </authorList>
    </citation>
    <scope>NUCLEOTIDE SEQUENCE [LARGE SCALE GENOMIC DNA]</scope>
    <source>
        <strain evidence="3">cv. HL8</strain>
    </source>
</reference>
<dbReference type="PANTHER" id="PTHR36339">
    <property type="entry name" value="F23A5.5"/>
    <property type="match status" value="1"/>
</dbReference>
<protein>
    <submittedName>
        <fullName evidence="2">Uncharacterized protein</fullName>
    </submittedName>
</protein>
<dbReference type="Proteomes" id="UP000237347">
    <property type="component" value="Unassembled WGS sequence"/>
</dbReference>